<dbReference type="SUPFAM" id="SSF51556">
    <property type="entry name" value="Metallo-dependent hydrolases"/>
    <property type="match status" value="1"/>
</dbReference>
<dbReference type="Gene3D" id="2.30.40.10">
    <property type="entry name" value="Urease, subunit C, domain 1"/>
    <property type="match status" value="1"/>
</dbReference>
<accession>A0A328B049</accession>
<dbReference type="Gene3D" id="3.30.1490.130">
    <property type="entry name" value="D-aminoacylase. Domain 3"/>
    <property type="match status" value="1"/>
</dbReference>
<dbReference type="SUPFAM" id="SSF51338">
    <property type="entry name" value="Composite domain of metallo-dependent hydrolases"/>
    <property type="match status" value="1"/>
</dbReference>
<proteinExistence type="predicted"/>
<keyword evidence="3" id="KW-1185">Reference proteome</keyword>
<dbReference type="AlphaFoldDB" id="A0A328B049"/>
<dbReference type="InterPro" id="IPR011059">
    <property type="entry name" value="Metal-dep_hydrolase_composite"/>
</dbReference>
<dbReference type="Proteomes" id="UP000249842">
    <property type="component" value="Unassembled WGS sequence"/>
</dbReference>
<dbReference type="EMBL" id="QFYP01000001">
    <property type="protein sequence ID" value="RAK60762.1"/>
    <property type="molecule type" value="Genomic_DNA"/>
</dbReference>
<dbReference type="OrthoDB" id="9766983at2"/>
<comment type="caution">
    <text evidence="2">The sequence shown here is derived from an EMBL/GenBank/DDBJ whole genome shotgun (WGS) entry which is preliminary data.</text>
</comment>
<dbReference type="GO" id="GO:0016811">
    <property type="term" value="F:hydrolase activity, acting on carbon-nitrogen (but not peptide) bonds, in linear amides"/>
    <property type="evidence" value="ECO:0007669"/>
    <property type="project" value="InterPro"/>
</dbReference>
<dbReference type="PANTHER" id="PTHR11647">
    <property type="entry name" value="HYDRANTOINASE/DIHYDROPYRIMIDINASE FAMILY MEMBER"/>
    <property type="match status" value="1"/>
</dbReference>
<feature type="domain" description="Amidohydrolase 3" evidence="1">
    <location>
        <begin position="425"/>
        <end position="512"/>
    </location>
</feature>
<protein>
    <submittedName>
        <fullName evidence="2">D-aminoacylase</fullName>
    </submittedName>
</protein>
<sequence length="532" mass="57514">MHFDLLIRNGHYFDDAGDLRAGGVGVVADRIVALGDIPEDATATKTIDATDRLISPGFIDIHTHSDLSAVCQPCCQSKLHQGVTTEVIGNCSLSAFPLNQAHRDQHRELMQVVSLHETSFDWTDLDGYARAVEAAAPALNIVPLVGHGALRIAAGLGGVAGPCPAHVRGGMSRLLAEAFEQGAFGFTTGLSIVPSCYADQEEVQELVNLTSAYDRMYATHIRASGVTELEAFNEAAATTRASGVRLQYSHLAINQPSNWGKGGEVLERFHKLRADGVDVAFDVYPYDASSSSLSQYLPSWVQAGGLEAMRERLRDPATRRQALADAGQSWWAVEGPWRWERFIVSAAPPQCHEMIGHSIAELADGHALSGEELALRLVEEFGNEVHVVLHYRDEADVVSFMRDDLAIIGSDGLALPARDDGSRVHPRSFGSFPRVLGRYVRDQAALTLAEAIRKMTSAPADRLKLRDRGRLTPGCFADITILDPSRVSDRATFTNPFELAEGVEVVVVNGAVALEAGAETGARSGRLLRYAA</sequence>
<dbReference type="InterPro" id="IPR013108">
    <property type="entry name" value="Amidohydro_3"/>
</dbReference>
<gene>
    <name evidence="2" type="ORF">DJ021_13570</name>
</gene>
<dbReference type="GO" id="GO:0016812">
    <property type="term" value="F:hydrolase activity, acting on carbon-nitrogen (but not peptide) bonds, in cyclic amides"/>
    <property type="evidence" value="ECO:0007669"/>
    <property type="project" value="TreeGrafter"/>
</dbReference>
<dbReference type="Pfam" id="PF07969">
    <property type="entry name" value="Amidohydro_3"/>
    <property type="match status" value="2"/>
</dbReference>
<dbReference type="PANTHER" id="PTHR11647:SF1">
    <property type="entry name" value="COLLAPSIN RESPONSE MEDIATOR PROTEIN"/>
    <property type="match status" value="1"/>
</dbReference>
<dbReference type="RefSeq" id="WP_111458054.1">
    <property type="nucleotide sequence ID" value="NZ_QFYP01000001.1"/>
</dbReference>
<dbReference type="Gene3D" id="3.20.20.140">
    <property type="entry name" value="Metal-dependent hydrolases"/>
    <property type="match status" value="2"/>
</dbReference>
<evidence type="ECO:0000259" key="1">
    <source>
        <dbReference type="Pfam" id="PF07969"/>
    </source>
</evidence>
<organism evidence="2 3">
    <name type="scientific">Phenylobacterium hankyongense</name>
    <dbReference type="NCBI Taxonomy" id="1813876"/>
    <lineage>
        <taxon>Bacteria</taxon>
        <taxon>Pseudomonadati</taxon>
        <taxon>Pseudomonadota</taxon>
        <taxon>Alphaproteobacteria</taxon>
        <taxon>Caulobacterales</taxon>
        <taxon>Caulobacteraceae</taxon>
        <taxon>Phenylobacterium</taxon>
    </lineage>
</organism>
<dbReference type="InterPro" id="IPR032466">
    <property type="entry name" value="Metal_Hydrolase"/>
</dbReference>
<evidence type="ECO:0000313" key="2">
    <source>
        <dbReference type="EMBL" id="RAK60762.1"/>
    </source>
</evidence>
<dbReference type="InterPro" id="IPR023100">
    <property type="entry name" value="D-aminoacylase_insert_dom_sf"/>
</dbReference>
<feature type="domain" description="Amidohydrolase 3" evidence="1">
    <location>
        <begin position="45"/>
        <end position="283"/>
    </location>
</feature>
<reference evidence="3" key="1">
    <citation type="submission" date="2018-05" db="EMBL/GenBank/DDBJ databases">
        <authorList>
            <person name="Li X."/>
        </authorList>
    </citation>
    <scope>NUCLEOTIDE SEQUENCE [LARGE SCALE GENOMIC DNA]</scope>
    <source>
        <strain evidence="3">HKS-05</strain>
    </source>
</reference>
<evidence type="ECO:0000313" key="3">
    <source>
        <dbReference type="Proteomes" id="UP000249842"/>
    </source>
</evidence>
<dbReference type="InterPro" id="IPR050378">
    <property type="entry name" value="Metallo-dep_Hydrolases_sf"/>
</dbReference>
<name>A0A328B049_9CAUL</name>
<dbReference type="GO" id="GO:0005829">
    <property type="term" value="C:cytosol"/>
    <property type="evidence" value="ECO:0007669"/>
    <property type="project" value="TreeGrafter"/>
</dbReference>